<accession>A0ACB7ZYP4</accession>
<proteinExistence type="predicted"/>
<gene>
    <name evidence="1" type="ORF">BJ138DRAFT_1175028</name>
</gene>
<dbReference type="EMBL" id="MU268049">
    <property type="protein sequence ID" value="KAH7906231.1"/>
    <property type="molecule type" value="Genomic_DNA"/>
</dbReference>
<sequence>MSLPSLDDLVDEWLRLDKNENTRVEIQKLRNADDTRELEMRMRVRIQFGTAGLRGKMEAGWSRMNDLVIIQASQGLCAYVLENIKNAACRGVVVGHDHRYNSERWAQLTAAAFIASNVKVYLHRGLVHTPLVPFSVKQLDAACGVMITASHNPKQDNGYKVYWENAVQIIGPHDKGIAGAITENLVPRTWDISQLHQNGLCIDCTQDMKDAYFNSLLHLNFSSPRQTTAKFVNTSMHGVSNAFAVQAFEISGFNQFIPVEEQKHPDPDFPTVNFPNPEEKGALDLAIKTAGNEMATHVLAQDPDADRFSAAEKNYDGTWFLFTGDQLGALFAYYVLETYRTAGKPLDKLAMVASTVSSKMIEAMAQAEGFTFVECLTGFKFIGNTALDLARAGYEVPFGYEEAIGFMFGSEIRDKDGIAATLVFAKLVATLRERGLSVKDQLEQLYQKYGYFETRNSYFICSDPVTIDKIFSELRAFSSDSNYPESIANLSITGVVDLTVGHGYDSTNHPSFEPKLPLSSGHMIQFRAQSRISDGPKIALTIRTSGTEPKIKYYLEGNGKNRDEVHRLLPRVVEDLKGRWMKASANNLGSP</sequence>
<name>A0ACB7ZYP4_9AGAM</name>
<keyword evidence="2" id="KW-1185">Reference proteome</keyword>
<evidence type="ECO:0000313" key="1">
    <source>
        <dbReference type="EMBL" id="KAH7906231.1"/>
    </source>
</evidence>
<evidence type="ECO:0000313" key="2">
    <source>
        <dbReference type="Proteomes" id="UP000790377"/>
    </source>
</evidence>
<comment type="caution">
    <text evidence="1">The sequence shown here is derived from an EMBL/GenBank/DDBJ whole genome shotgun (WGS) entry which is preliminary data.</text>
</comment>
<organism evidence="1 2">
    <name type="scientific">Hygrophoropsis aurantiaca</name>
    <dbReference type="NCBI Taxonomy" id="72124"/>
    <lineage>
        <taxon>Eukaryota</taxon>
        <taxon>Fungi</taxon>
        <taxon>Dikarya</taxon>
        <taxon>Basidiomycota</taxon>
        <taxon>Agaricomycotina</taxon>
        <taxon>Agaricomycetes</taxon>
        <taxon>Agaricomycetidae</taxon>
        <taxon>Boletales</taxon>
        <taxon>Coniophorineae</taxon>
        <taxon>Hygrophoropsidaceae</taxon>
        <taxon>Hygrophoropsis</taxon>
    </lineage>
</organism>
<reference evidence="1" key="1">
    <citation type="journal article" date="2021" name="New Phytol.">
        <title>Evolutionary innovations through gain and loss of genes in the ectomycorrhizal Boletales.</title>
        <authorList>
            <person name="Wu G."/>
            <person name="Miyauchi S."/>
            <person name="Morin E."/>
            <person name="Kuo A."/>
            <person name="Drula E."/>
            <person name="Varga T."/>
            <person name="Kohler A."/>
            <person name="Feng B."/>
            <person name="Cao Y."/>
            <person name="Lipzen A."/>
            <person name="Daum C."/>
            <person name="Hundley H."/>
            <person name="Pangilinan J."/>
            <person name="Johnson J."/>
            <person name="Barry K."/>
            <person name="LaButti K."/>
            <person name="Ng V."/>
            <person name="Ahrendt S."/>
            <person name="Min B."/>
            <person name="Choi I.G."/>
            <person name="Park H."/>
            <person name="Plett J.M."/>
            <person name="Magnuson J."/>
            <person name="Spatafora J.W."/>
            <person name="Nagy L.G."/>
            <person name="Henrissat B."/>
            <person name="Grigoriev I.V."/>
            <person name="Yang Z.L."/>
            <person name="Xu J."/>
            <person name="Martin F.M."/>
        </authorList>
    </citation>
    <scope>NUCLEOTIDE SEQUENCE</scope>
    <source>
        <strain evidence="1">ATCC 28755</strain>
    </source>
</reference>
<dbReference type="Proteomes" id="UP000790377">
    <property type="component" value="Unassembled WGS sequence"/>
</dbReference>
<protein>
    <submittedName>
        <fullName evidence="1">Uncharacterized protein</fullName>
    </submittedName>
</protein>